<dbReference type="AlphaFoldDB" id="A0ABD1D2C1"/>
<dbReference type="InterPro" id="IPR032675">
    <property type="entry name" value="LRR_dom_sf"/>
</dbReference>
<name>A0ABD1D2C1_CULPP</name>
<reference evidence="1 2" key="1">
    <citation type="submission" date="2024-05" db="EMBL/GenBank/DDBJ databases">
        <title>Culex pipiens pipiens assembly and annotation.</title>
        <authorList>
            <person name="Alout H."/>
            <person name="Durand T."/>
        </authorList>
    </citation>
    <scope>NUCLEOTIDE SEQUENCE [LARGE SCALE GENOMIC DNA]</scope>
    <source>
        <strain evidence="1">HA-2024</strain>
        <tissue evidence="1">Whole body</tissue>
    </source>
</reference>
<keyword evidence="2" id="KW-1185">Reference proteome</keyword>
<comment type="caution">
    <text evidence="1">The sequence shown here is derived from an EMBL/GenBank/DDBJ whole genome shotgun (WGS) entry which is preliminary data.</text>
</comment>
<evidence type="ECO:0000313" key="2">
    <source>
        <dbReference type="Proteomes" id="UP001562425"/>
    </source>
</evidence>
<protein>
    <submittedName>
        <fullName evidence="1">Uncharacterized protein</fullName>
    </submittedName>
</protein>
<organism evidence="1 2">
    <name type="scientific">Culex pipiens pipiens</name>
    <name type="common">Northern house mosquito</name>
    <dbReference type="NCBI Taxonomy" id="38569"/>
    <lineage>
        <taxon>Eukaryota</taxon>
        <taxon>Metazoa</taxon>
        <taxon>Ecdysozoa</taxon>
        <taxon>Arthropoda</taxon>
        <taxon>Hexapoda</taxon>
        <taxon>Insecta</taxon>
        <taxon>Pterygota</taxon>
        <taxon>Neoptera</taxon>
        <taxon>Endopterygota</taxon>
        <taxon>Diptera</taxon>
        <taxon>Nematocera</taxon>
        <taxon>Culicoidea</taxon>
        <taxon>Culicidae</taxon>
        <taxon>Culicinae</taxon>
        <taxon>Culicini</taxon>
        <taxon>Culex</taxon>
        <taxon>Culex</taxon>
    </lineage>
</organism>
<dbReference type="SUPFAM" id="SSF52047">
    <property type="entry name" value="RNI-like"/>
    <property type="match status" value="1"/>
</dbReference>
<dbReference type="Proteomes" id="UP001562425">
    <property type="component" value="Unassembled WGS sequence"/>
</dbReference>
<gene>
    <name evidence="1" type="ORF">pipiens_012473</name>
</gene>
<dbReference type="EMBL" id="JBEHCU010007948">
    <property type="protein sequence ID" value="KAL1390260.1"/>
    <property type="molecule type" value="Genomic_DNA"/>
</dbReference>
<proteinExistence type="predicted"/>
<accession>A0ABD1D2C1</accession>
<dbReference type="Gene3D" id="3.80.10.10">
    <property type="entry name" value="Ribonuclease Inhibitor"/>
    <property type="match status" value="1"/>
</dbReference>
<sequence length="308" mass="35438">MWAEIFKGLSGCHLLRNTLTELTINDIDEVLIEVIKFDRLRLKKLTLSELQPTSQIPGLIVQLCRLHPSLEHLDVLDNQFWFNKTQLNEMSQLLHNLKFLSYCLGSKPEQLHNMCPKETTSCYFDDLTALKSLILYNCKMSQDLLATLLSRCPSLHKLHMTHVTDALNDDVRRVICWKLPRLNELRVTMYIVVEGVERASRTDIRVVFDSLEQLRILVASRFWNKIASASPRPKTFAISVPRNGHTWNAGTDLKFKLKNTVPEFASDETVRYRCNLLAAATVIDEVVPLWMVPFPREPFKTVDVYAGV</sequence>
<evidence type="ECO:0000313" key="1">
    <source>
        <dbReference type="EMBL" id="KAL1390260.1"/>
    </source>
</evidence>